<evidence type="ECO:0000256" key="1">
    <source>
        <dbReference type="ARBA" id="ARBA00022448"/>
    </source>
</evidence>
<evidence type="ECO:0000256" key="9">
    <source>
        <dbReference type="SAM" id="MobiDB-lite"/>
    </source>
</evidence>
<evidence type="ECO:0000313" key="12">
    <source>
        <dbReference type="Proteomes" id="UP001431776"/>
    </source>
</evidence>
<dbReference type="GO" id="GO:0022900">
    <property type="term" value="P:electron transport chain"/>
    <property type="evidence" value="ECO:0007669"/>
    <property type="project" value="UniProtKB-UniRule"/>
</dbReference>
<evidence type="ECO:0000256" key="5">
    <source>
        <dbReference type="ARBA" id="ARBA00022982"/>
    </source>
</evidence>
<dbReference type="HAMAP" id="MF_00461">
    <property type="entry name" value="RsxC_RnfC"/>
    <property type="match status" value="1"/>
</dbReference>
<feature type="binding site" evidence="8">
    <location>
        <position position="424"/>
    </location>
    <ligand>
        <name>[4Fe-4S] cluster</name>
        <dbReference type="ChEBI" id="CHEBI:49883"/>
        <label>2</label>
    </ligand>
</feature>
<dbReference type="InterPro" id="IPR037225">
    <property type="entry name" value="Nuo51_FMN-bd_sf"/>
</dbReference>
<dbReference type="NCBIfam" id="TIGR01945">
    <property type="entry name" value="rnfC"/>
    <property type="match status" value="1"/>
</dbReference>
<feature type="region of interest" description="Disordered" evidence="9">
    <location>
        <begin position="1"/>
        <end position="32"/>
    </location>
</feature>
<dbReference type="PANTHER" id="PTHR43034:SF2">
    <property type="entry name" value="ION-TRANSLOCATING OXIDOREDUCTASE COMPLEX SUBUNIT C"/>
    <property type="match status" value="1"/>
</dbReference>
<feature type="binding site" evidence="8">
    <location>
        <position position="382"/>
    </location>
    <ligand>
        <name>[4Fe-4S] cluster</name>
        <dbReference type="ChEBI" id="CHEBI:49883"/>
        <label>1</label>
    </ligand>
</feature>
<dbReference type="Gene3D" id="3.30.70.20">
    <property type="match status" value="1"/>
</dbReference>
<feature type="binding site" evidence="8">
    <location>
        <position position="392"/>
    </location>
    <ligand>
        <name>[4Fe-4S] cluster</name>
        <dbReference type="ChEBI" id="CHEBI:49883"/>
        <label>2</label>
    </ligand>
</feature>
<dbReference type="GO" id="GO:0046872">
    <property type="term" value="F:metal ion binding"/>
    <property type="evidence" value="ECO:0007669"/>
    <property type="project" value="UniProtKB-KW"/>
</dbReference>
<dbReference type="Gene3D" id="3.40.50.11540">
    <property type="entry name" value="NADH-ubiquinone oxidoreductase 51kDa subunit"/>
    <property type="match status" value="1"/>
</dbReference>
<dbReference type="InterPro" id="IPR017900">
    <property type="entry name" value="4Fe4S_Fe_S_CS"/>
</dbReference>
<feature type="domain" description="4Fe-4S ferredoxin-type" evidence="10">
    <location>
        <begin position="373"/>
        <end position="401"/>
    </location>
</feature>
<keyword evidence="4 8" id="KW-0677">Repeat</keyword>
<evidence type="ECO:0000256" key="4">
    <source>
        <dbReference type="ARBA" id="ARBA00022737"/>
    </source>
</evidence>
<evidence type="ECO:0000256" key="6">
    <source>
        <dbReference type="ARBA" id="ARBA00023004"/>
    </source>
</evidence>
<feature type="binding site" evidence="8">
    <location>
        <position position="431"/>
    </location>
    <ligand>
        <name>[4Fe-4S] cluster</name>
        <dbReference type="ChEBI" id="CHEBI:49883"/>
        <label>1</label>
    </ligand>
</feature>
<dbReference type="InterPro" id="IPR026902">
    <property type="entry name" value="RnfC_N"/>
</dbReference>
<dbReference type="Pfam" id="PF13375">
    <property type="entry name" value="RnfC_N"/>
    <property type="match status" value="1"/>
</dbReference>
<dbReference type="AlphaFoldDB" id="A0AAW6U2Y3"/>
<keyword evidence="3 8" id="KW-0479">Metal-binding</keyword>
<feature type="domain" description="4Fe-4S ferredoxin-type" evidence="10">
    <location>
        <begin position="412"/>
        <end position="440"/>
    </location>
</feature>
<evidence type="ECO:0000256" key="8">
    <source>
        <dbReference type="HAMAP-Rule" id="MF_00461"/>
    </source>
</evidence>
<dbReference type="Pfam" id="PF01512">
    <property type="entry name" value="Complex1_51K"/>
    <property type="match status" value="1"/>
</dbReference>
<gene>
    <name evidence="11" type="primary">rsxC</name>
    <name evidence="8" type="synonym">rnfC</name>
    <name evidence="11" type="ORF">QJ522_11035</name>
</gene>
<dbReference type="SUPFAM" id="SSF46548">
    <property type="entry name" value="alpha-helical ferredoxin"/>
    <property type="match status" value="1"/>
</dbReference>
<feature type="binding site" evidence="8">
    <location>
        <position position="421"/>
    </location>
    <ligand>
        <name>[4Fe-4S] cluster</name>
        <dbReference type="ChEBI" id="CHEBI:49883"/>
        <label>2</label>
    </ligand>
</feature>
<comment type="subunit">
    <text evidence="8">The complex is composed of six subunits: RnfA, RnfB, RnfC, RnfD, RnfE and RnfG.</text>
</comment>
<dbReference type="Pfam" id="PF10531">
    <property type="entry name" value="SLBB"/>
    <property type="match status" value="1"/>
</dbReference>
<dbReference type="PANTHER" id="PTHR43034">
    <property type="entry name" value="ION-TRANSLOCATING OXIDOREDUCTASE COMPLEX SUBUNIT C"/>
    <property type="match status" value="1"/>
</dbReference>
<protein>
    <recommendedName>
        <fullName evidence="8">Ion-translocating oxidoreductase complex subunit C</fullName>
        <ecNumber evidence="8">7.-.-.-</ecNumber>
    </recommendedName>
    <alternativeName>
        <fullName evidence="8">Rnf electron transport complex subunit C</fullName>
    </alternativeName>
</protein>
<feature type="binding site" evidence="8">
    <location>
        <position position="385"/>
    </location>
    <ligand>
        <name>[4Fe-4S] cluster</name>
        <dbReference type="ChEBI" id="CHEBI:49883"/>
        <label>1</label>
    </ligand>
</feature>
<dbReference type="NCBIfam" id="NF003454">
    <property type="entry name" value="PRK05035.1"/>
    <property type="match status" value="1"/>
</dbReference>
<feature type="compositionally biased region" description="Basic and acidic residues" evidence="9">
    <location>
        <begin position="1"/>
        <end position="29"/>
    </location>
</feature>
<keyword evidence="5 8" id="KW-0249">Electron transport</keyword>
<dbReference type="Pfam" id="PF13183">
    <property type="entry name" value="Fer4_8"/>
    <property type="match status" value="1"/>
</dbReference>
<comment type="caution">
    <text evidence="11">The sequence shown here is derived from an EMBL/GenBank/DDBJ whole genome shotgun (WGS) entry which is preliminary data.</text>
</comment>
<evidence type="ECO:0000259" key="10">
    <source>
        <dbReference type="PROSITE" id="PS51379"/>
    </source>
</evidence>
<comment type="similarity">
    <text evidence="8">Belongs to the 4Fe4S bacterial-type ferredoxin family. RnfC subfamily.</text>
</comment>
<dbReference type="Gene3D" id="3.10.20.600">
    <property type="match status" value="1"/>
</dbReference>
<keyword evidence="6 8" id="KW-0408">Iron</keyword>
<evidence type="ECO:0000256" key="2">
    <source>
        <dbReference type="ARBA" id="ARBA00022485"/>
    </source>
</evidence>
<comment type="function">
    <text evidence="8">Part of a membrane-bound complex that couples electron transfer with translocation of ions across the membrane.</text>
</comment>
<feature type="binding site" evidence="8">
    <location>
        <position position="427"/>
    </location>
    <ligand>
        <name>[4Fe-4S] cluster</name>
        <dbReference type="ChEBI" id="CHEBI:49883"/>
        <label>2</label>
    </ligand>
</feature>
<evidence type="ECO:0000313" key="11">
    <source>
        <dbReference type="EMBL" id="MDI6449578.1"/>
    </source>
</evidence>
<dbReference type="Proteomes" id="UP001431776">
    <property type="component" value="Unassembled WGS sequence"/>
</dbReference>
<dbReference type="PROSITE" id="PS00198">
    <property type="entry name" value="4FE4S_FER_1"/>
    <property type="match status" value="2"/>
</dbReference>
<reference evidence="11" key="1">
    <citation type="submission" date="2023-05" db="EMBL/GenBank/DDBJ databases">
        <title>Anaerotaeda fermentans gen. nov., sp. nov., a novel anaerobic planctomycete of the new family within the order Sedimentisphaerales isolated from Taman Peninsula, Russia.</title>
        <authorList>
            <person name="Khomyakova M.A."/>
            <person name="Merkel A.Y."/>
            <person name="Slobodkin A.I."/>
        </authorList>
    </citation>
    <scope>NUCLEOTIDE SEQUENCE</scope>
    <source>
        <strain evidence="11">M17dextr</strain>
    </source>
</reference>
<keyword evidence="7 8" id="KW-0411">Iron-sulfur</keyword>
<proteinExistence type="inferred from homology"/>
<dbReference type="PROSITE" id="PS51379">
    <property type="entry name" value="4FE4S_FER_2"/>
    <property type="match status" value="2"/>
</dbReference>
<dbReference type="SUPFAM" id="SSF142019">
    <property type="entry name" value="Nqo1 FMN-binding domain-like"/>
    <property type="match status" value="1"/>
</dbReference>
<keyword evidence="8" id="KW-1003">Cell membrane</keyword>
<dbReference type="InterPro" id="IPR017896">
    <property type="entry name" value="4Fe4S_Fe-S-bd"/>
</dbReference>
<keyword evidence="1 8" id="KW-0813">Transport</keyword>
<keyword evidence="12" id="KW-1185">Reference proteome</keyword>
<accession>A0AAW6U2Y3</accession>
<evidence type="ECO:0000256" key="7">
    <source>
        <dbReference type="ARBA" id="ARBA00023014"/>
    </source>
</evidence>
<name>A0AAW6U2Y3_9BACT</name>
<sequence length="457" mass="48514">MTDDLKDKRTFSRGVHPPESKHLTEDRPIEPGPGVGELSILLSQHIGAPCQAAVKKGDLVEAGQRIGECQAFVCAPVHAPVPGKVKELALKPHPVLGRCQAITIEAREPAPPSLPSFDLPTDFDPARYKPDEICEAVRDAGLVGMGGAGFPTSVKIQPDAKPPKHTLLVNGCECEPYITCDYRIMLEWTDQVLAGIRLAQRACGASKVFIGIEDNKPKAIEAMSAAIARAGSTSDVRVVPLQTKYPQGGERQLINAAIGQTVPTGGIPPMIGVVVINVATAAAIAGAVLHNRPLTHRVVTVTGEAIARPGNYYVPIGTPVEALIEFCGGVTEKSAKVVMGGPMMGLAIADLSTPITKTGGAVTVLTRHQIGQAKFERRQTACIRCGRCLEVCPENLNPTRIAHAVKSNLLDVAESHFIGACIECGCCSYVCPANIELTGYIKTGKIFLARQRKKMPA</sequence>
<dbReference type="InterPro" id="IPR019554">
    <property type="entry name" value="Soluble_ligand-bd"/>
</dbReference>
<dbReference type="GO" id="GO:0009055">
    <property type="term" value="F:electron transfer activity"/>
    <property type="evidence" value="ECO:0007669"/>
    <property type="project" value="InterPro"/>
</dbReference>
<organism evidence="11 12">
    <name type="scientific">Anaerobaca lacustris</name>
    <dbReference type="NCBI Taxonomy" id="3044600"/>
    <lineage>
        <taxon>Bacteria</taxon>
        <taxon>Pseudomonadati</taxon>
        <taxon>Planctomycetota</taxon>
        <taxon>Phycisphaerae</taxon>
        <taxon>Sedimentisphaerales</taxon>
        <taxon>Anaerobacaceae</taxon>
        <taxon>Anaerobaca</taxon>
    </lineage>
</organism>
<keyword evidence="2 8" id="KW-0004">4Fe-4S</keyword>
<dbReference type="InterPro" id="IPR010208">
    <property type="entry name" value="Ion_transpt_RnfC/RsxC"/>
</dbReference>
<comment type="subcellular location">
    <subcellularLocation>
        <location evidence="8">Cell membrane</location>
        <topology evidence="8">Peripheral membrane protein</topology>
    </subcellularLocation>
</comment>
<dbReference type="EMBL" id="JASCXX010000011">
    <property type="protein sequence ID" value="MDI6449578.1"/>
    <property type="molecule type" value="Genomic_DNA"/>
</dbReference>
<comment type="cofactor">
    <cofactor evidence="8">
        <name>[4Fe-4S] cluster</name>
        <dbReference type="ChEBI" id="CHEBI:49883"/>
    </cofactor>
    <text evidence="8">Binds 2 [4Fe-4S] clusters per subunit.</text>
</comment>
<dbReference type="GO" id="GO:0005886">
    <property type="term" value="C:plasma membrane"/>
    <property type="evidence" value="ECO:0007669"/>
    <property type="project" value="UniProtKB-SubCell"/>
</dbReference>
<evidence type="ECO:0000256" key="3">
    <source>
        <dbReference type="ARBA" id="ARBA00022723"/>
    </source>
</evidence>
<feature type="binding site" evidence="8">
    <location>
        <position position="388"/>
    </location>
    <ligand>
        <name>[4Fe-4S] cluster</name>
        <dbReference type="ChEBI" id="CHEBI:49883"/>
        <label>1</label>
    </ligand>
</feature>
<keyword evidence="8" id="KW-0472">Membrane</keyword>
<dbReference type="GO" id="GO:0051539">
    <property type="term" value="F:4 iron, 4 sulfur cluster binding"/>
    <property type="evidence" value="ECO:0007669"/>
    <property type="project" value="UniProtKB-KW"/>
</dbReference>
<dbReference type="RefSeq" id="WP_349244984.1">
    <property type="nucleotide sequence ID" value="NZ_JASCXX010000011.1"/>
</dbReference>
<keyword evidence="8" id="KW-1278">Translocase</keyword>
<dbReference type="InterPro" id="IPR011538">
    <property type="entry name" value="Nuo51_FMN-bd"/>
</dbReference>
<dbReference type="EC" id="7.-.-.-" evidence="8"/>